<evidence type="ECO:0000313" key="8">
    <source>
        <dbReference type="Proteomes" id="UP001139104"/>
    </source>
</evidence>
<keyword evidence="6" id="KW-0406">Ion transport</keyword>
<keyword evidence="6" id="KW-0813">Transport</keyword>
<keyword evidence="6" id="KW-0739">Sodium transport</keyword>
<keyword evidence="6" id="KW-0050">Antiport</keyword>
<keyword evidence="5 6" id="KW-0472">Membrane</keyword>
<proteinExistence type="inferred from homology"/>
<comment type="caution">
    <text evidence="7">The sequence shown here is derived from an EMBL/GenBank/DDBJ whole genome shotgun (WGS) entry which is preliminary data.</text>
</comment>
<dbReference type="PANTHER" id="PTHR30341">
    <property type="entry name" value="SODIUM ION/PROTON ANTIPORTER NHAA-RELATED"/>
    <property type="match status" value="1"/>
</dbReference>
<dbReference type="Proteomes" id="UP001139104">
    <property type="component" value="Unassembled WGS sequence"/>
</dbReference>
<feature type="transmembrane region" description="Helical" evidence="6">
    <location>
        <begin position="23"/>
        <end position="45"/>
    </location>
</feature>
<name>A0ABS9Z739_9HYPH</name>
<evidence type="ECO:0000256" key="1">
    <source>
        <dbReference type="ARBA" id="ARBA00004429"/>
    </source>
</evidence>
<dbReference type="PANTHER" id="PTHR30341:SF0">
    <property type="entry name" value="NA(+)_H(+) ANTIPORTER NHAA"/>
    <property type="match status" value="1"/>
</dbReference>
<feature type="transmembrane region" description="Helical" evidence="6">
    <location>
        <begin position="114"/>
        <end position="133"/>
    </location>
</feature>
<comment type="catalytic activity">
    <reaction evidence="6">
        <text>Na(+)(in) + 2 H(+)(out) = Na(+)(out) + 2 H(+)(in)</text>
        <dbReference type="Rhea" id="RHEA:29251"/>
        <dbReference type="ChEBI" id="CHEBI:15378"/>
        <dbReference type="ChEBI" id="CHEBI:29101"/>
    </reaction>
</comment>
<reference evidence="7" key="1">
    <citation type="journal article" date="2022" name="ISME J.">
        <title>Identification of active gaseous-alkane degraders at natural gas seeps.</title>
        <authorList>
            <person name="Farhan Ul Haque M."/>
            <person name="Hernandez M."/>
            <person name="Crombie A.T."/>
            <person name="Murrell J.C."/>
        </authorList>
    </citation>
    <scope>NUCLEOTIDE SEQUENCE</scope>
    <source>
        <strain evidence="7">PC2</strain>
    </source>
</reference>
<evidence type="ECO:0000256" key="4">
    <source>
        <dbReference type="ARBA" id="ARBA00022989"/>
    </source>
</evidence>
<feature type="transmembrane region" description="Helical" evidence="6">
    <location>
        <begin position="170"/>
        <end position="189"/>
    </location>
</feature>
<organism evidence="7 8">
    <name type="scientific">Candidatus Rhodoblastus alkanivorans</name>
    <dbReference type="NCBI Taxonomy" id="2954117"/>
    <lineage>
        <taxon>Bacteria</taxon>
        <taxon>Pseudomonadati</taxon>
        <taxon>Pseudomonadota</taxon>
        <taxon>Alphaproteobacteria</taxon>
        <taxon>Hyphomicrobiales</taxon>
        <taxon>Rhodoblastaceae</taxon>
        <taxon>Rhodoblastus</taxon>
    </lineage>
</organism>
<keyword evidence="4 6" id="KW-1133">Transmembrane helix</keyword>
<evidence type="ECO:0000256" key="6">
    <source>
        <dbReference type="HAMAP-Rule" id="MF_01844"/>
    </source>
</evidence>
<keyword evidence="6" id="KW-0915">Sodium</keyword>
<gene>
    <name evidence="6 7" type="primary">nhaA</name>
    <name evidence="7" type="ORF">K2U94_11770</name>
</gene>
<feature type="transmembrane region" description="Helical" evidence="6">
    <location>
        <begin position="139"/>
        <end position="158"/>
    </location>
</feature>
<feature type="transmembrane region" description="Helical" evidence="6">
    <location>
        <begin position="379"/>
        <end position="401"/>
    </location>
</feature>
<evidence type="ECO:0000256" key="3">
    <source>
        <dbReference type="ARBA" id="ARBA00022692"/>
    </source>
</evidence>
<dbReference type="Pfam" id="PF06965">
    <property type="entry name" value="Na_H_antiport_1"/>
    <property type="match status" value="1"/>
</dbReference>
<dbReference type="InterPro" id="IPR023171">
    <property type="entry name" value="Na/H_antiporter_dom_sf"/>
</dbReference>
<protein>
    <recommendedName>
        <fullName evidence="6">Na(+)/H(+) antiporter NhaA</fullName>
    </recommendedName>
    <alternativeName>
        <fullName evidence="6">Sodium/proton antiporter NhaA</fullName>
    </alternativeName>
</protein>
<sequence>MIDGLAHLPKEPADRLTAPFLRFVRVEAIAGAVLLLFALIALALANSSWSARYLSFWEIRVGFSAGDVEFARSLKHWINDGLMTFFFFVVALELKREMILGELNSPRRAAFPMAGALGGMIVPAGLYLLLVGGRPVASGWGTVMSTDTALLIGCLAVLGRRIPESLRLFLLALAIFDDVGAILVVAIWYGHTLNWIPLALAGVGVVAVAGVARLGIRSMLVYFAIGGGIWLALDASGVHATLTGVILGLMTPARSWVSDNRLHAILDRVVAYPPGEHWSGDTIGRRDLRRASVATREALSPIERLEIALHPWVAFAIMPIFALANAGIRIVPSTFDAVLASAIFVAFVVGKPVGVVIFSSLAVKLRLAVRPDELRWSMLAAGSALTGIGFTMALFIATLAFDPALLDSVKLGILAASIVSAAGGLAGLLWLTARSRSAELRKGHVQL</sequence>
<evidence type="ECO:0000313" key="7">
    <source>
        <dbReference type="EMBL" id="MCI4683433.1"/>
    </source>
</evidence>
<dbReference type="NCBIfam" id="TIGR00773">
    <property type="entry name" value="NhaA"/>
    <property type="match status" value="1"/>
</dbReference>
<comment type="function">
    <text evidence="6">Na(+)/H(+) antiporter that extrudes sodium in exchange for external protons.</text>
</comment>
<keyword evidence="8" id="KW-1185">Reference proteome</keyword>
<dbReference type="InterPro" id="IPR004670">
    <property type="entry name" value="NhaA"/>
</dbReference>
<comment type="subcellular location">
    <subcellularLocation>
        <location evidence="1">Cell inner membrane</location>
        <topology evidence="1">Multi-pass membrane protein</topology>
    </subcellularLocation>
    <subcellularLocation>
        <location evidence="6">Cell membrane</location>
        <topology evidence="6">Multi-pass membrane protein</topology>
    </subcellularLocation>
</comment>
<dbReference type="Gene3D" id="1.20.1530.10">
    <property type="entry name" value="Na+/H+ antiporter like domain"/>
    <property type="match status" value="1"/>
</dbReference>
<feature type="transmembrane region" description="Helical" evidence="6">
    <location>
        <begin position="312"/>
        <end position="331"/>
    </location>
</feature>
<keyword evidence="2 6" id="KW-1003">Cell membrane</keyword>
<comment type="similarity">
    <text evidence="6">Belongs to the NhaA Na(+)/H(+) (TC 2.A.33) antiporter family.</text>
</comment>
<dbReference type="RefSeq" id="WP_243067385.1">
    <property type="nucleotide sequence ID" value="NZ_JAIVFK010000026.1"/>
</dbReference>
<feature type="transmembrane region" description="Helical" evidence="6">
    <location>
        <begin position="195"/>
        <end position="216"/>
    </location>
</feature>
<keyword evidence="3 6" id="KW-0812">Transmembrane</keyword>
<accession>A0ABS9Z739</accession>
<feature type="transmembrane region" description="Helical" evidence="6">
    <location>
        <begin position="337"/>
        <end position="358"/>
    </location>
</feature>
<feature type="transmembrane region" description="Helical" evidence="6">
    <location>
        <begin position="77"/>
        <end position="94"/>
    </location>
</feature>
<dbReference type="EMBL" id="JAIVFP010000001">
    <property type="protein sequence ID" value="MCI4683433.1"/>
    <property type="molecule type" value="Genomic_DNA"/>
</dbReference>
<evidence type="ECO:0000256" key="2">
    <source>
        <dbReference type="ARBA" id="ARBA00022475"/>
    </source>
</evidence>
<dbReference type="HAMAP" id="MF_01844">
    <property type="entry name" value="NhaA"/>
    <property type="match status" value="1"/>
</dbReference>
<evidence type="ECO:0000256" key="5">
    <source>
        <dbReference type="ARBA" id="ARBA00023136"/>
    </source>
</evidence>
<feature type="transmembrane region" description="Helical" evidence="6">
    <location>
        <begin position="413"/>
        <end position="433"/>
    </location>
</feature>